<dbReference type="Proteomes" id="UP001595556">
    <property type="component" value="Unassembled WGS sequence"/>
</dbReference>
<keyword evidence="1" id="KW-0472">Membrane</keyword>
<proteinExistence type="predicted"/>
<reference evidence="3" key="1">
    <citation type="journal article" date="2019" name="Int. J. Syst. Evol. Microbiol.">
        <title>The Global Catalogue of Microorganisms (GCM) 10K type strain sequencing project: providing services to taxonomists for standard genome sequencing and annotation.</title>
        <authorList>
            <consortium name="The Broad Institute Genomics Platform"/>
            <consortium name="The Broad Institute Genome Sequencing Center for Infectious Disease"/>
            <person name="Wu L."/>
            <person name="Ma J."/>
        </authorList>
    </citation>
    <scope>NUCLEOTIDE SEQUENCE [LARGE SCALE GENOMIC DNA]</scope>
    <source>
        <strain evidence="3">KCTC 52168</strain>
    </source>
</reference>
<dbReference type="EMBL" id="JBHRTI010000004">
    <property type="protein sequence ID" value="MFC3148184.1"/>
    <property type="molecule type" value="Genomic_DNA"/>
</dbReference>
<keyword evidence="1" id="KW-1133">Transmembrane helix</keyword>
<organism evidence="2 3">
    <name type="scientific">Piscinibacterium candidicorallinum</name>
    <dbReference type="NCBI Taxonomy" id="1793872"/>
    <lineage>
        <taxon>Bacteria</taxon>
        <taxon>Pseudomonadati</taxon>
        <taxon>Pseudomonadota</taxon>
        <taxon>Betaproteobacteria</taxon>
        <taxon>Burkholderiales</taxon>
        <taxon>Piscinibacterium</taxon>
    </lineage>
</organism>
<evidence type="ECO:0000313" key="2">
    <source>
        <dbReference type="EMBL" id="MFC3148184.1"/>
    </source>
</evidence>
<evidence type="ECO:0000256" key="1">
    <source>
        <dbReference type="SAM" id="Phobius"/>
    </source>
</evidence>
<gene>
    <name evidence="2" type="ORF">ACFOEN_11070</name>
</gene>
<protein>
    <submittedName>
        <fullName evidence="2">Uncharacterized protein</fullName>
    </submittedName>
</protein>
<comment type="caution">
    <text evidence="2">The sequence shown here is derived from an EMBL/GenBank/DDBJ whole genome shotgun (WGS) entry which is preliminary data.</text>
</comment>
<feature type="transmembrane region" description="Helical" evidence="1">
    <location>
        <begin position="83"/>
        <end position="107"/>
    </location>
</feature>
<accession>A0ABV7H2P9</accession>
<dbReference type="CDD" id="cd20746">
    <property type="entry name" value="FIX_Ntox15_NUC_DUF4112_RhsA-like"/>
    <property type="match status" value="1"/>
</dbReference>
<name>A0ABV7H2P9_9BURK</name>
<keyword evidence="1" id="KW-0812">Transmembrane</keyword>
<sequence>MATENQIRDALTWLHNDQPAPEDKNVWEWLWEAIQGDFNDNRSTGQIAFDAGVSMIPVVDQICDVRDLIANCRKINQDPSNTWSWVAIVLTLIGLFPSLGSLVKGVLKIFFAFIRRAGLNQLVKVVDDAMQWVITYLRKREVQRYLRVHKIDDVFQYLANKIKTAKAQVSTSALLARFDDAIKVMRDLMDKVTWIPGAGAKAKAAVDTVLSVRRMADTYLARALEPVQKILDRIIYRLEHEALLKRSAIVDARNIHYRGALPEARAVSLMRTTHPPPRWLSSGAPTVSEASPRLYRPIVDKRVAQGWPSLSDQNIKSFHRLVADEIKGPAKLYRILAPNSRAMSDCWVSEDVFKALMSAPNPREAWRKHLAVWPDWNVNGQFVVYDVKEGQTLKVWRGEASSQTKDVLPGKHLQGGWEQVVFNVPRGHQYNDTMRYYRVGGGSGNRLQGVKTQAEFDALPAEAKAQYIALRDRINHPNISGPFETGWGYTDFAEHAADGRIGLPSLAGQVSSN</sequence>
<evidence type="ECO:0000313" key="3">
    <source>
        <dbReference type="Proteomes" id="UP001595556"/>
    </source>
</evidence>
<dbReference type="RefSeq" id="WP_377303884.1">
    <property type="nucleotide sequence ID" value="NZ_CP180191.1"/>
</dbReference>
<dbReference type="InterPro" id="IPR049802">
    <property type="entry name" value="RhsC-like_FIX"/>
</dbReference>
<keyword evidence="3" id="KW-1185">Reference proteome</keyword>